<dbReference type="Gene3D" id="3.40.190.10">
    <property type="entry name" value="Periplasmic binding protein-like II"/>
    <property type="match status" value="2"/>
</dbReference>
<dbReference type="PANTHER" id="PTHR30085">
    <property type="entry name" value="AMINO ACID ABC TRANSPORTER PERMEASE"/>
    <property type="match status" value="1"/>
</dbReference>
<dbReference type="SMART" id="SM00062">
    <property type="entry name" value="PBPb"/>
    <property type="match status" value="1"/>
</dbReference>
<dbReference type="InterPro" id="IPR001638">
    <property type="entry name" value="Solute-binding_3/MltF_N"/>
</dbReference>
<feature type="domain" description="Solute-binding protein family 3/N-terminal" evidence="7">
    <location>
        <begin position="40"/>
        <end position="263"/>
    </location>
</feature>
<sequence length="322" mass="33962">MRFSRLLRTGAVVAAAGLALAACGGGDTNTGGGNGGTPEKLTIGIKFDQPGLAQKTPSGYEGFDVDVAKYIAKELGVEEANIEFVEAKSAERENLIKRGDVDFIVATYSITDKRKAEVDFAGPYFIAGQDLLVRKDDTAITGPEALNGKKLCSVTGSTSAQRVKEKYAAQTDLQEYGGYSECLSGLENGAVDAVTTDNTILAGLAAANPGKFKVVGKTFSEERYGVGLKKGDTELRGKINAAIEKMISDGSWAKAVEKHLGPAGFPTPSRPRSPRSRNSPEAVRHAVARRSRRATVVPPVRGARRCSTSASLSRTTCSARSG</sequence>
<feature type="compositionally biased region" description="Polar residues" evidence="5">
    <location>
        <begin position="306"/>
        <end position="322"/>
    </location>
</feature>
<gene>
    <name evidence="8" type="ORF">ACFQV2_09815</name>
</gene>
<evidence type="ECO:0000256" key="1">
    <source>
        <dbReference type="ARBA" id="ARBA00010333"/>
    </source>
</evidence>
<dbReference type="CDD" id="cd13690">
    <property type="entry name" value="PBP2_GluB"/>
    <property type="match status" value="1"/>
</dbReference>
<proteinExistence type="inferred from homology"/>
<evidence type="ECO:0000259" key="7">
    <source>
        <dbReference type="SMART" id="SM00062"/>
    </source>
</evidence>
<name>A0ABW2TMM8_9PSEU</name>
<dbReference type="InterPro" id="IPR018313">
    <property type="entry name" value="SBP_3_CS"/>
</dbReference>
<comment type="caution">
    <text evidence="8">The sequence shown here is derived from an EMBL/GenBank/DDBJ whole genome shotgun (WGS) entry which is preliminary data.</text>
</comment>
<evidence type="ECO:0000256" key="3">
    <source>
        <dbReference type="ARBA" id="ARBA00022729"/>
    </source>
</evidence>
<protein>
    <submittedName>
        <fullName evidence="8">Glutamate ABC transporter substrate-binding protein</fullName>
    </submittedName>
</protein>
<dbReference type="PANTHER" id="PTHR30085:SF6">
    <property type="entry name" value="ABC TRANSPORTER GLUTAMINE-BINDING PROTEIN GLNH"/>
    <property type="match status" value="1"/>
</dbReference>
<dbReference type="EMBL" id="JBHTEY010000004">
    <property type="protein sequence ID" value="MFC7613818.1"/>
    <property type="molecule type" value="Genomic_DNA"/>
</dbReference>
<feature type="region of interest" description="Disordered" evidence="5">
    <location>
        <begin position="259"/>
        <end position="322"/>
    </location>
</feature>
<evidence type="ECO:0000313" key="8">
    <source>
        <dbReference type="EMBL" id="MFC7613818.1"/>
    </source>
</evidence>
<evidence type="ECO:0000256" key="4">
    <source>
        <dbReference type="RuleBase" id="RU003744"/>
    </source>
</evidence>
<evidence type="ECO:0000256" key="2">
    <source>
        <dbReference type="ARBA" id="ARBA00022448"/>
    </source>
</evidence>
<feature type="chain" id="PRO_5047147458" evidence="6">
    <location>
        <begin position="22"/>
        <end position="322"/>
    </location>
</feature>
<keyword evidence="9" id="KW-1185">Reference proteome</keyword>
<evidence type="ECO:0000256" key="6">
    <source>
        <dbReference type="SAM" id="SignalP"/>
    </source>
</evidence>
<dbReference type="SUPFAM" id="SSF53850">
    <property type="entry name" value="Periplasmic binding protein-like II"/>
    <property type="match status" value="1"/>
</dbReference>
<evidence type="ECO:0000256" key="5">
    <source>
        <dbReference type="SAM" id="MobiDB-lite"/>
    </source>
</evidence>
<feature type="signal peptide" evidence="6">
    <location>
        <begin position="1"/>
        <end position="21"/>
    </location>
</feature>
<dbReference type="PROSITE" id="PS51257">
    <property type="entry name" value="PROKAR_LIPOPROTEIN"/>
    <property type="match status" value="1"/>
</dbReference>
<dbReference type="Pfam" id="PF00497">
    <property type="entry name" value="SBP_bac_3"/>
    <property type="match status" value="1"/>
</dbReference>
<organism evidence="8 9">
    <name type="scientific">Actinokineospora soli</name>
    <dbReference type="NCBI Taxonomy" id="1048753"/>
    <lineage>
        <taxon>Bacteria</taxon>
        <taxon>Bacillati</taxon>
        <taxon>Actinomycetota</taxon>
        <taxon>Actinomycetes</taxon>
        <taxon>Pseudonocardiales</taxon>
        <taxon>Pseudonocardiaceae</taxon>
        <taxon>Actinokineospora</taxon>
    </lineage>
</organism>
<evidence type="ECO:0000313" key="9">
    <source>
        <dbReference type="Proteomes" id="UP001596512"/>
    </source>
</evidence>
<accession>A0ABW2TMM8</accession>
<dbReference type="PROSITE" id="PS01039">
    <property type="entry name" value="SBP_BACTERIAL_3"/>
    <property type="match status" value="1"/>
</dbReference>
<dbReference type="InterPro" id="IPR051455">
    <property type="entry name" value="Bact_solute-bind_prot3"/>
</dbReference>
<keyword evidence="3 6" id="KW-0732">Signal</keyword>
<reference evidence="9" key="1">
    <citation type="journal article" date="2019" name="Int. J. Syst. Evol. Microbiol.">
        <title>The Global Catalogue of Microorganisms (GCM) 10K type strain sequencing project: providing services to taxonomists for standard genome sequencing and annotation.</title>
        <authorList>
            <consortium name="The Broad Institute Genomics Platform"/>
            <consortium name="The Broad Institute Genome Sequencing Center for Infectious Disease"/>
            <person name="Wu L."/>
            <person name="Ma J."/>
        </authorList>
    </citation>
    <scope>NUCLEOTIDE SEQUENCE [LARGE SCALE GENOMIC DNA]</scope>
    <source>
        <strain evidence="9">JCM 17695</strain>
    </source>
</reference>
<dbReference type="Proteomes" id="UP001596512">
    <property type="component" value="Unassembled WGS sequence"/>
</dbReference>
<comment type="similarity">
    <text evidence="1 4">Belongs to the bacterial solute-binding protein 3 family.</text>
</comment>
<keyword evidence="2" id="KW-0813">Transport</keyword>